<feature type="domain" description="Major facilitator superfamily (MFS) profile" evidence="7">
    <location>
        <begin position="61"/>
        <end position="475"/>
    </location>
</feature>
<evidence type="ECO:0000256" key="3">
    <source>
        <dbReference type="ARBA" id="ARBA00022989"/>
    </source>
</evidence>
<proteinExistence type="predicted"/>
<dbReference type="OrthoDB" id="3066029at2759"/>
<keyword evidence="4 6" id="KW-0472">Membrane</keyword>
<keyword evidence="2 6" id="KW-0812">Transmembrane</keyword>
<feature type="transmembrane region" description="Helical" evidence="6">
    <location>
        <begin position="451"/>
        <end position="471"/>
    </location>
</feature>
<feature type="transmembrane region" description="Helical" evidence="6">
    <location>
        <begin position="315"/>
        <end position="336"/>
    </location>
</feature>
<organism evidence="8 9">
    <name type="scientific">Fusarium oxysporum NRRL 32931</name>
    <dbReference type="NCBI Taxonomy" id="660029"/>
    <lineage>
        <taxon>Eukaryota</taxon>
        <taxon>Fungi</taxon>
        <taxon>Dikarya</taxon>
        <taxon>Ascomycota</taxon>
        <taxon>Pezizomycotina</taxon>
        <taxon>Sordariomycetes</taxon>
        <taxon>Hypocreomycetidae</taxon>
        <taxon>Hypocreales</taxon>
        <taxon>Nectriaceae</taxon>
        <taxon>Fusarium</taxon>
        <taxon>Fusarium oxysporum species complex</taxon>
    </lineage>
</organism>
<feature type="transmembrane region" description="Helical" evidence="6">
    <location>
        <begin position="127"/>
        <end position="146"/>
    </location>
</feature>
<comment type="subcellular location">
    <subcellularLocation>
        <location evidence="1">Membrane</location>
        <topology evidence="1">Multi-pass membrane protein</topology>
    </subcellularLocation>
</comment>
<evidence type="ECO:0000256" key="4">
    <source>
        <dbReference type="ARBA" id="ARBA00023136"/>
    </source>
</evidence>
<dbReference type="PANTHER" id="PTHR23502:SF64">
    <property type="entry name" value="TRANSPORTER, PUTATIVE (AFU_ORTHOLOGUE AFUA_3G11760)-RELATED"/>
    <property type="match status" value="1"/>
</dbReference>
<dbReference type="InterPro" id="IPR036259">
    <property type="entry name" value="MFS_trans_sf"/>
</dbReference>
<dbReference type="AlphaFoldDB" id="W9HTK9"/>
<feature type="transmembrane region" description="Helical" evidence="6">
    <location>
        <begin position="186"/>
        <end position="209"/>
    </location>
</feature>
<dbReference type="PROSITE" id="PS50850">
    <property type="entry name" value="MFS"/>
    <property type="match status" value="1"/>
</dbReference>
<feature type="transmembrane region" description="Helical" evidence="6">
    <location>
        <begin position="426"/>
        <end position="445"/>
    </location>
</feature>
<evidence type="ECO:0000259" key="7">
    <source>
        <dbReference type="PROSITE" id="PS50850"/>
    </source>
</evidence>
<evidence type="ECO:0000256" key="6">
    <source>
        <dbReference type="SAM" id="Phobius"/>
    </source>
</evidence>
<dbReference type="SUPFAM" id="SSF103473">
    <property type="entry name" value="MFS general substrate transporter"/>
    <property type="match status" value="1"/>
</dbReference>
<feature type="transmembrane region" description="Helical" evidence="6">
    <location>
        <begin position="356"/>
        <end position="377"/>
    </location>
</feature>
<feature type="transmembrane region" description="Helical" evidence="6">
    <location>
        <begin position="277"/>
        <end position="295"/>
    </location>
</feature>
<dbReference type="GO" id="GO:0022857">
    <property type="term" value="F:transmembrane transporter activity"/>
    <property type="evidence" value="ECO:0007669"/>
    <property type="project" value="InterPro"/>
</dbReference>
<keyword evidence="3 6" id="KW-1133">Transmembrane helix</keyword>
<dbReference type="Gene3D" id="1.20.1720.10">
    <property type="entry name" value="Multidrug resistance protein D"/>
    <property type="match status" value="1"/>
</dbReference>
<feature type="transmembrane region" description="Helical" evidence="6">
    <location>
        <begin position="383"/>
        <end position="406"/>
    </location>
</feature>
<dbReference type="InterPro" id="IPR020846">
    <property type="entry name" value="MFS_dom"/>
</dbReference>
<feature type="transmembrane region" description="Helical" evidence="6">
    <location>
        <begin position="215"/>
        <end position="235"/>
    </location>
</feature>
<evidence type="ECO:0000313" key="9">
    <source>
        <dbReference type="Proteomes" id="UP000030753"/>
    </source>
</evidence>
<feature type="transmembrane region" description="Helical" evidence="6">
    <location>
        <begin position="59"/>
        <end position="83"/>
    </location>
</feature>
<sequence>MAVMSNQIANTEAENAWQQAACSIRLEEQPDSDSNGQPRVIPPNSCVNFYSRFTNLEKVMITILLGLCGFVGTMSTTGVLAAVPELVGTFDTTTTVIASSNALYLLFMGLSSCIWGPASEIFGRKKTYLCSLALFCGFSLGTALAPDLTSFLVFRALTATQGTAFLILGSASICDIYEPIERATSLAWFLSGSMSGYAFGPVLGGSVVTYTSWKLIFYLQTGMSGAILLVMSVLLKGTLHSTRSAQLNGHGFGGGARKLWKWGNPTVTFKLIQNRSLLFPILASSALVWNMYSLLTPIRYVLNPRLHLTTPLQSGMLFLSPGAGYLVGVQIGGRWADMTTKLWVKKRGHRRPEDRLRSCLPFHCVVLPTAMILYGWMVDKSIGGVPVPVVCMFFQGLGQTASFVSLNSYILDVMQHRSGEASAAHYLLRFVIGAIGTAVCVPLISSIGVGWTSVISAALALVTGGLVVILLRQNHGHAS</sequence>
<feature type="transmembrane region" description="Helical" evidence="6">
    <location>
        <begin position="95"/>
        <end position="115"/>
    </location>
</feature>
<feature type="transmembrane region" description="Helical" evidence="6">
    <location>
        <begin position="152"/>
        <end position="174"/>
    </location>
</feature>
<keyword evidence="5" id="KW-0325">Glycoprotein</keyword>
<reference evidence="8 9" key="1">
    <citation type="submission" date="2011-06" db="EMBL/GenBank/DDBJ databases">
        <title>The Genome Sequence of Fusarium oxysporum FOSC 3-a.</title>
        <authorList>
            <consortium name="The Broad Institute Genome Sequencing Platform"/>
            <person name="Ma L.-J."/>
            <person name="Gale L.R."/>
            <person name="Schwartz D.C."/>
            <person name="Zhou S."/>
            <person name="Corby-Kistler H."/>
            <person name="Young S.K."/>
            <person name="Zeng Q."/>
            <person name="Gargeya S."/>
            <person name="Fitzgerald M."/>
            <person name="Haas B."/>
            <person name="Abouelleil A."/>
            <person name="Alvarado L."/>
            <person name="Arachchi H.M."/>
            <person name="Berlin A."/>
            <person name="Brown A."/>
            <person name="Chapman S.B."/>
            <person name="Chen Z."/>
            <person name="Dunbar C."/>
            <person name="Freedman E."/>
            <person name="Gearin G."/>
            <person name="Gellesch M."/>
            <person name="Goldberg J."/>
            <person name="Griggs A."/>
            <person name="Gujja S."/>
            <person name="Heiman D."/>
            <person name="Howarth C."/>
            <person name="Larson L."/>
            <person name="Lui A."/>
            <person name="MacDonald P.J.P."/>
            <person name="Mehta T."/>
            <person name="Montmayeur A."/>
            <person name="Murphy C."/>
            <person name="Neiman D."/>
            <person name="Pearson M."/>
            <person name="Priest M."/>
            <person name="Roberts A."/>
            <person name="Saif S."/>
            <person name="Shea T."/>
            <person name="Shenoy N."/>
            <person name="Sisk P."/>
            <person name="Stolte C."/>
            <person name="Sykes S."/>
            <person name="Wortman J."/>
            <person name="Nusbaum C."/>
            <person name="Birren B."/>
        </authorList>
    </citation>
    <scope>NUCLEOTIDE SEQUENCE [LARGE SCALE GENOMIC DNA]</scope>
    <source>
        <strain evidence="9">FOSC 3-a</strain>
    </source>
</reference>
<gene>
    <name evidence="8" type="ORF">FOYG_14087</name>
</gene>
<evidence type="ECO:0000256" key="5">
    <source>
        <dbReference type="ARBA" id="ARBA00023180"/>
    </source>
</evidence>
<dbReference type="HOGENOM" id="CLU_008455_8_0_1"/>
<dbReference type="GO" id="GO:0005886">
    <property type="term" value="C:plasma membrane"/>
    <property type="evidence" value="ECO:0007669"/>
    <property type="project" value="TreeGrafter"/>
</dbReference>
<protein>
    <recommendedName>
        <fullName evidence="7">Major facilitator superfamily (MFS) profile domain-containing protein</fullName>
    </recommendedName>
</protein>
<dbReference type="Proteomes" id="UP000030753">
    <property type="component" value="Unassembled WGS sequence"/>
</dbReference>
<evidence type="ECO:0000256" key="1">
    <source>
        <dbReference type="ARBA" id="ARBA00004141"/>
    </source>
</evidence>
<dbReference type="Pfam" id="PF07690">
    <property type="entry name" value="MFS_1"/>
    <property type="match status" value="1"/>
</dbReference>
<dbReference type="PANTHER" id="PTHR23502">
    <property type="entry name" value="MAJOR FACILITATOR SUPERFAMILY"/>
    <property type="match status" value="1"/>
</dbReference>
<evidence type="ECO:0000256" key="2">
    <source>
        <dbReference type="ARBA" id="ARBA00022692"/>
    </source>
</evidence>
<dbReference type="EMBL" id="JH717847">
    <property type="protein sequence ID" value="EWY84335.1"/>
    <property type="molecule type" value="Genomic_DNA"/>
</dbReference>
<name>W9HTK9_FUSOX</name>
<accession>W9HTK9</accession>
<dbReference type="InterPro" id="IPR011701">
    <property type="entry name" value="MFS"/>
</dbReference>
<evidence type="ECO:0000313" key="8">
    <source>
        <dbReference type="EMBL" id="EWY84335.1"/>
    </source>
</evidence>